<organism evidence="2 3">
    <name type="scientific">Eiseniibacteriota bacterium</name>
    <dbReference type="NCBI Taxonomy" id="2212470"/>
    <lineage>
        <taxon>Bacteria</taxon>
        <taxon>Candidatus Eiseniibacteriota</taxon>
    </lineage>
</organism>
<evidence type="ECO:0000313" key="3">
    <source>
        <dbReference type="Proteomes" id="UP001593833"/>
    </source>
</evidence>
<dbReference type="Proteomes" id="UP001593833">
    <property type="component" value="Unassembled WGS sequence"/>
</dbReference>
<evidence type="ECO:0000256" key="1">
    <source>
        <dbReference type="SAM" id="SignalP"/>
    </source>
</evidence>
<name>A0ABV6YJM1_UNCEI</name>
<proteinExistence type="predicted"/>
<comment type="caution">
    <text evidence="2">The sequence shown here is derived from an EMBL/GenBank/DDBJ whole genome shotgun (WGS) entry which is preliminary data.</text>
</comment>
<feature type="signal peptide" evidence="1">
    <location>
        <begin position="1"/>
        <end position="19"/>
    </location>
</feature>
<dbReference type="InterPro" id="IPR013211">
    <property type="entry name" value="LVIVD"/>
</dbReference>
<protein>
    <submittedName>
        <fullName evidence="2">Uncharacterized protein</fullName>
    </submittedName>
</protein>
<sequence length="82" mass="8531">MTFLAVTLCCILCVGTPRAECTDYGDYLHWVSSLNTPGVGFDVAVSGSYAYVADETSGLQVIDLNPTPASSRSPDAVIKAGA</sequence>
<dbReference type="Pfam" id="PF08309">
    <property type="entry name" value="LVIVD"/>
    <property type="match status" value="1"/>
</dbReference>
<feature type="chain" id="PRO_5046673838" evidence="1">
    <location>
        <begin position="20"/>
        <end position="82"/>
    </location>
</feature>
<reference evidence="2 3" key="1">
    <citation type="submission" date="2024-09" db="EMBL/GenBank/DDBJ databases">
        <authorList>
            <person name="D'Angelo T."/>
        </authorList>
    </citation>
    <scope>NUCLEOTIDE SEQUENCE [LARGE SCALE GENOMIC DNA]</scope>
    <source>
        <strain evidence="2">SAG AM-320-E07</strain>
    </source>
</reference>
<gene>
    <name evidence="2" type="ORF">ACFL6M_02135</name>
</gene>
<accession>A0ABV6YJM1</accession>
<evidence type="ECO:0000313" key="2">
    <source>
        <dbReference type="EMBL" id="MFC1572374.1"/>
    </source>
</evidence>
<keyword evidence="1" id="KW-0732">Signal</keyword>
<dbReference type="EMBL" id="JBHPKH010000013">
    <property type="protein sequence ID" value="MFC1572374.1"/>
    <property type="molecule type" value="Genomic_DNA"/>
</dbReference>
<keyword evidence="3" id="KW-1185">Reference proteome</keyword>